<organism evidence="1 2">
    <name type="scientific">Cupriavidus campinensis</name>
    <dbReference type="NCBI Taxonomy" id="151783"/>
    <lineage>
        <taxon>Bacteria</taxon>
        <taxon>Pseudomonadati</taxon>
        <taxon>Pseudomonadota</taxon>
        <taxon>Betaproteobacteria</taxon>
        <taxon>Burkholderiales</taxon>
        <taxon>Burkholderiaceae</taxon>
        <taxon>Cupriavidus</taxon>
    </lineage>
</organism>
<keyword evidence="2" id="KW-1185">Reference proteome</keyword>
<reference evidence="1 2" key="1">
    <citation type="submission" date="2019-05" db="EMBL/GenBank/DDBJ databases">
        <title>Whole genome sequence analysis of Cupriavidus campinensis S14E4C strain.</title>
        <authorList>
            <person name="Abbaszade G."/>
            <person name="Szabo A."/>
            <person name="Toumi M."/>
            <person name="Toth E."/>
        </authorList>
    </citation>
    <scope>NUCLEOTIDE SEQUENCE [LARGE SCALE GENOMIC DNA]</scope>
    <source>
        <strain evidence="1 2">S14E4C</strain>
    </source>
</reference>
<gene>
    <name evidence="1" type="ORF">FGG12_17525</name>
</gene>
<dbReference type="EMBL" id="VCIZ01000010">
    <property type="protein sequence ID" value="TSP11438.1"/>
    <property type="molecule type" value="Genomic_DNA"/>
</dbReference>
<evidence type="ECO:0000313" key="2">
    <source>
        <dbReference type="Proteomes" id="UP000318943"/>
    </source>
</evidence>
<comment type="caution">
    <text evidence="1">The sequence shown here is derived from an EMBL/GenBank/DDBJ whole genome shotgun (WGS) entry which is preliminary data.</text>
</comment>
<proteinExistence type="predicted"/>
<sequence length="483" mass="52463">MLNKLIGFCPDLDPTTPGVLVDCAMMVPGTKGMRAAAGPVNAGLPALASPAVGAALLTRLDNAKRFLVGTSTKLYERNGTSWTDVSRVAAYTPITDGHWRFGQFGNASLATNGADPIQASISGAFADISGAPRALIIETVQGFVFAFNTSDATFGARPDAWWCSGIYDHTIWTPSIAAQCATGRLLDSPGEIRAARNLGADMIAYKERSMYVGRYQGPPVVWAWELIPGEIGATNQECVVSIGTAHVFIGWDNFYIFDGTRPQAIGDSVKTWFFRDLNATYRYRILGQHDPVNGLVYWYYPSNVSVNGTIDSCIVYNYRRNQWGRANRSIQAAVEYASSQITYDGLGTLYSTYDNLSQIPYDSPFWLASSPVPAVVDTTNTVVQMTGAGVPSSLTTGDFGDDWQYSTLSGIRLRCSQDPITAAGTTYHHSTVGSPLQTGVAATLEDGKFDVLWSDRFHRAKFDFTGDLEMIGYDPILIPDGTR</sequence>
<accession>A0ABY3ELB4</accession>
<evidence type="ECO:0000313" key="1">
    <source>
        <dbReference type="EMBL" id="TSP11438.1"/>
    </source>
</evidence>
<name>A0ABY3ELB4_9BURK</name>
<dbReference type="RefSeq" id="WP_144199529.1">
    <property type="nucleotide sequence ID" value="NZ_VCIZ01000010.1"/>
</dbReference>
<dbReference type="Proteomes" id="UP000318943">
    <property type="component" value="Unassembled WGS sequence"/>
</dbReference>
<protein>
    <submittedName>
        <fullName evidence="1">Uncharacterized protein</fullName>
    </submittedName>
</protein>